<gene>
    <name evidence="1" type="ORF">SAMN05444972_110158</name>
</gene>
<name>A0A1I6TN60_9BACL</name>
<evidence type="ECO:0000313" key="1">
    <source>
        <dbReference type="EMBL" id="SFS90663.1"/>
    </source>
</evidence>
<dbReference type="EMBL" id="FPAA01000010">
    <property type="protein sequence ID" value="SFS90663.1"/>
    <property type="molecule type" value="Genomic_DNA"/>
</dbReference>
<dbReference type="Proteomes" id="UP000198660">
    <property type="component" value="Unassembled WGS sequence"/>
</dbReference>
<dbReference type="InterPro" id="IPR038765">
    <property type="entry name" value="Papain-like_cys_pep_sf"/>
</dbReference>
<dbReference type="Gene3D" id="3.90.1720.10">
    <property type="entry name" value="endopeptidase domain like (from Nostoc punctiforme)"/>
    <property type="match status" value="1"/>
</dbReference>
<sequence>MPLGVGFLFFEIIKIYYFHKYIVLSQKKIYFISFLLHFKGEMGMKKVGALAIAVMVGASVFSFGDLASASPNEPYVGQIVKMQPGFSGDQVVKEAERVAKMQHRTKEQVLKQMYTELKKDYDQGKKEEKAIGGLGNSDGDYKIRAGKKGDIYYTDSKTGGVNHGHVGMYLKSNVFVESTPDKKHPKLDGVHRKYIYNRTVRKGAIEQRVKVSKSKRYSALKWADSRVSKDKYSNNFSTNRLTSHYGKKNCSKLIWSAYKLKAKIDLDKDKGAGVYPRDIRDYKKVYKIKTIAYK</sequence>
<proteinExistence type="predicted"/>
<protein>
    <submittedName>
        <fullName evidence="1">Uncharacterized protein YycO</fullName>
    </submittedName>
</protein>
<dbReference type="SUPFAM" id="SSF54001">
    <property type="entry name" value="Cysteine proteinases"/>
    <property type="match status" value="1"/>
</dbReference>
<reference evidence="2" key="1">
    <citation type="submission" date="2016-10" db="EMBL/GenBank/DDBJ databases">
        <authorList>
            <person name="Varghese N."/>
            <person name="Submissions S."/>
        </authorList>
    </citation>
    <scope>NUCLEOTIDE SEQUENCE [LARGE SCALE GENOMIC DNA]</scope>
    <source>
        <strain evidence="2">DSM 45789</strain>
    </source>
</reference>
<keyword evidence="2" id="KW-1185">Reference proteome</keyword>
<accession>A0A1I6TN60</accession>
<evidence type="ECO:0000313" key="2">
    <source>
        <dbReference type="Proteomes" id="UP000198660"/>
    </source>
</evidence>
<organism evidence="1 2">
    <name type="scientific">Marininema halotolerans</name>
    <dbReference type="NCBI Taxonomy" id="1155944"/>
    <lineage>
        <taxon>Bacteria</taxon>
        <taxon>Bacillati</taxon>
        <taxon>Bacillota</taxon>
        <taxon>Bacilli</taxon>
        <taxon>Bacillales</taxon>
        <taxon>Thermoactinomycetaceae</taxon>
        <taxon>Marininema</taxon>
    </lineage>
</organism>
<dbReference type="AlphaFoldDB" id="A0A1I6TN60"/>